<feature type="domain" description="RRM" evidence="12">
    <location>
        <begin position="29"/>
        <end position="107"/>
    </location>
</feature>
<evidence type="ECO:0000313" key="14">
    <source>
        <dbReference type="Proteomes" id="UP000028828"/>
    </source>
</evidence>
<evidence type="ECO:0000259" key="12">
    <source>
        <dbReference type="PROSITE" id="PS50102"/>
    </source>
</evidence>
<feature type="region of interest" description="Disordered" evidence="11">
    <location>
        <begin position="354"/>
        <end position="539"/>
    </location>
</feature>
<evidence type="ECO:0000256" key="9">
    <source>
        <dbReference type="ARBA" id="ARBA00070533"/>
    </source>
</evidence>
<dbReference type="InterPro" id="IPR034158">
    <property type="entry name" value="SF3B4_RRM1"/>
</dbReference>
<keyword evidence="4" id="KW-0747">Spliceosome</keyword>
<evidence type="ECO:0000313" key="13">
    <source>
        <dbReference type="EMBL" id="KFG43094.1"/>
    </source>
</evidence>
<dbReference type="GO" id="GO:0005730">
    <property type="term" value="C:nucleolus"/>
    <property type="evidence" value="ECO:0007669"/>
    <property type="project" value="TreeGrafter"/>
</dbReference>
<dbReference type="SMART" id="SM00360">
    <property type="entry name" value="RRM"/>
    <property type="match status" value="2"/>
</dbReference>
<reference evidence="13 14" key="1">
    <citation type="submission" date="2014-03" db="EMBL/GenBank/DDBJ databases">
        <authorList>
            <person name="Sibley D."/>
            <person name="Venepally P."/>
            <person name="Karamycheva S."/>
            <person name="Hadjithomas M."/>
            <person name="Khan A."/>
            <person name="Brunk B."/>
            <person name="Roos D."/>
            <person name="Caler E."/>
            <person name="Lorenzi H."/>
        </authorList>
    </citation>
    <scope>NUCLEOTIDE SEQUENCE [LARGE SCALE GENOMIC DNA]</scope>
    <source>
        <strain evidence="14">p89</strain>
    </source>
</reference>
<dbReference type="InterPro" id="IPR000504">
    <property type="entry name" value="RRM_dom"/>
</dbReference>
<dbReference type="PANTHER" id="PTHR48030">
    <property type="entry name" value="SPLICING FACTOR 3B SUBUNIT 4"/>
    <property type="match status" value="1"/>
</dbReference>
<name>A0A086KFC6_TOXGO</name>
<dbReference type="FunFam" id="3.30.70.330:FF:000059">
    <property type="entry name" value="splicing factor 3B subunit 4"/>
    <property type="match status" value="1"/>
</dbReference>
<dbReference type="GO" id="GO:0071011">
    <property type="term" value="C:precatalytic spliceosome"/>
    <property type="evidence" value="ECO:0007669"/>
    <property type="project" value="TreeGrafter"/>
</dbReference>
<dbReference type="InterPro" id="IPR035979">
    <property type="entry name" value="RBD_domain_sf"/>
</dbReference>
<evidence type="ECO:0000256" key="4">
    <source>
        <dbReference type="ARBA" id="ARBA00022728"/>
    </source>
</evidence>
<evidence type="ECO:0000256" key="2">
    <source>
        <dbReference type="ARBA" id="ARBA00008363"/>
    </source>
</evidence>
<dbReference type="CDD" id="cd12334">
    <property type="entry name" value="RRM1_SF3B4"/>
    <property type="match status" value="1"/>
</dbReference>
<dbReference type="InterPro" id="IPR052084">
    <property type="entry name" value="SF3B4_spliceosome_assoc"/>
</dbReference>
<evidence type="ECO:0000256" key="1">
    <source>
        <dbReference type="ARBA" id="ARBA00004123"/>
    </source>
</evidence>
<evidence type="ECO:0000256" key="5">
    <source>
        <dbReference type="ARBA" id="ARBA00022737"/>
    </source>
</evidence>
<dbReference type="GO" id="GO:0006397">
    <property type="term" value="P:mRNA processing"/>
    <property type="evidence" value="ECO:0007669"/>
    <property type="project" value="UniProtKB-KW"/>
</dbReference>
<dbReference type="SUPFAM" id="SSF54928">
    <property type="entry name" value="RNA-binding domain, RBD"/>
    <property type="match status" value="1"/>
</dbReference>
<dbReference type="CDD" id="cd12335">
    <property type="entry name" value="RRM2_SF3B4"/>
    <property type="match status" value="1"/>
</dbReference>
<dbReference type="FunFam" id="3.30.70.330:FF:000505">
    <property type="entry name" value="Splicing factor 3B subunit 4"/>
    <property type="match status" value="1"/>
</dbReference>
<dbReference type="PANTHER" id="PTHR48030:SF3">
    <property type="entry name" value="SPLICING FACTOR 3B SUBUNIT 4"/>
    <property type="match status" value="1"/>
</dbReference>
<protein>
    <recommendedName>
        <fullName evidence="9">Splicing factor 3B subunit 4</fullName>
    </recommendedName>
</protein>
<keyword evidence="8" id="KW-0539">Nucleus</keyword>
<dbReference type="InterPro" id="IPR034159">
    <property type="entry name" value="SF3B4_RRM2"/>
</dbReference>
<comment type="similarity">
    <text evidence="2">Belongs to the SF3B4 family.</text>
</comment>
<dbReference type="Pfam" id="PF00076">
    <property type="entry name" value="RRM_1"/>
    <property type="match status" value="2"/>
</dbReference>
<dbReference type="Proteomes" id="UP000028828">
    <property type="component" value="Unassembled WGS sequence"/>
</dbReference>
<feature type="domain" description="RRM" evidence="12">
    <location>
        <begin position="116"/>
        <end position="194"/>
    </location>
</feature>
<sequence length="539" mass="54402">MLAVGGGGHRSFTGGGADITQVYERNQDATLYIGNLDSQVDDDLLWELFVQCGPVRTVSVPRDKLTGNHQGYGFVEFRNEVDADYALKLMNMVKLYGKALRLNKSAQDRRNFDVGANVFLGNLDPDVDEKTIYDTFSAFGNIISAKIMRDPETGLSRGFGFVSFDTFEASDAALAAMNGQFICNRPIHVSYAYKKDTRGERHGSAAERLLAANRPQIINPNAPATGGVKPPISLAMQSGTQGQGTGGVIPGGGGLSSVPPPPLLGAMPPRGPPGAQGFPQSFGPHRGGSGPGVGPSGPPGGAPGSASTGPGGRMGELPPLPLPPNMAGGMPNLPMGLPPPPLLFMPRPGMPPFPPMPNMSPVSQGAGMGPPGSSPQGPPGPGGPPSSQGMPPSRAPGIPTITPLRTPGSAMGPLGPESPSGPGAGGSGAPRPSPGGIPPPGGVSPVRPDLLPPPPLILSAGGPGSGSHASRGPAVFSPSPNMRPPMGPHGGALLGPPPGASPNMRSPMPGLMGRGPAAGGPPPLIPQGGQQPNRPPMMG</sequence>
<comment type="caution">
    <text evidence="13">The sequence shown here is derived from an EMBL/GenBank/DDBJ whole genome shotgun (WGS) entry which is preliminary data.</text>
</comment>
<feature type="compositionally biased region" description="Gly residues" evidence="11">
    <location>
        <begin position="241"/>
        <end position="255"/>
    </location>
</feature>
<dbReference type="InterPro" id="IPR012677">
    <property type="entry name" value="Nucleotide-bd_a/b_plait_sf"/>
</dbReference>
<dbReference type="Gene3D" id="3.30.70.330">
    <property type="match status" value="2"/>
</dbReference>
<dbReference type="GO" id="GO:0003723">
    <property type="term" value="F:RNA binding"/>
    <property type="evidence" value="ECO:0007669"/>
    <property type="project" value="UniProtKB-UniRule"/>
</dbReference>
<dbReference type="VEuPathDB" id="ToxoDB:TGP89_224580"/>
<dbReference type="EMBL" id="AEYI02000970">
    <property type="protein sequence ID" value="KFG43094.1"/>
    <property type="molecule type" value="Genomic_DNA"/>
</dbReference>
<dbReference type="OrthoDB" id="10259687at2759"/>
<keyword evidence="7" id="KW-0508">mRNA splicing</keyword>
<dbReference type="AlphaFoldDB" id="A0A086KFC6"/>
<comment type="subcellular location">
    <subcellularLocation>
        <location evidence="1">Nucleus</location>
    </subcellularLocation>
</comment>
<dbReference type="GO" id="GO:0048026">
    <property type="term" value="P:positive regulation of mRNA splicing, via spliceosome"/>
    <property type="evidence" value="ECO:0007669"/>
    <property type="project" value="TreeGrafter"/>
</dbReference>
<evidence type="ECO:0000256" key="6">
    <source>
        <dbReference type="ARBA" id="ARBA00022884"/>
    </source>
</evidence>
<evidence type="ECO:0000256" key="7">
    <source>
        <dbReference type="ARBA" id="ARBA00023187"/>
    </source>
</evidence>
<dbReference type="GO" id="GO:0008380">
    <property type="term" value="P:RNA splicing"/>
    <property type="evidence" value="ECO:0007669"/>
    <property type="project" value="UniProtKB-KW"/>
</dbReference>
<keyword evidence="5" id="KW-0677">Repeat</keyword>
<keyword evidence="3" id="KW-0507">mRNA processing</keyword>
<proteinExistence type="inferred from homology"/>
<feature type="region of interest" description="Disordered" evidence="11">
    <location>
        <begin position="238"/>
        <end position="333"/>
    </location>
</feature>
<evidence type="ECO:0000256" key="3">
    <source>
        <dbReference type="ARBA" id="ARBA00022664"/>
    </source>
</evidence>
<accession>A0A086KFC6</accession>
<evidence type="ECO:0000256" key="11">
    <source>
        <dbReference type="SAM" id="MobiDB-lite"/>
    </source>
</evidence>
<evidence type="ECO:0000256" key="10">
    <source>
        <dbReference type="PROSITE-ProRule" id="PRU00176"/>
    </source>
</evidence>
<feature type="compositionally biased region" description="Low complexity" evidence="11">
    <location>
        <begin position="412"/>
        <end position="421"/>
    </location>
</feature>
<dbReference type="PROSITE" id="PS50102">
    <property type="entry name" value="RRM"/>
    <property type="match status" value="2"/>
</dbReference>
<evidence type="ECO:0000256" key="8">
    <source>
        <dbReference type="ARBA" id="ARBA00023242"/>
    </source>
</evidence>
<feature type="compositionally biased region" description="Pro residues" evidence="11">
    <location>
        <begin position="372"/>
        <end position="384"/>
    </location>
</feature>
<gene>
    <name evidence="13" type="ORF">TGP89_224580</name>
</gene>
<feature type="compositionally biased region" description="Low complexity" evidence="11">
    <location>
        <begin position="264"/>
        <end position="277"/>
    </location>
</feature>
<feature type="compositionally biased region" description="Pro residues" evidence="11">
    <location>
        <begin position="431"/>
        <end position="442"/>
    </location>
</feature>
<keyword evidence="6 10" id="KW-0694">RNA-binding</keyword>
<organism evidence="13 14">
    <name type="scientific">Toxoplasma gondii p89</name>
    <dbReference type="NCBI Taxonomy" id="943119"/>
    <lineage>
        <taxon>Eukaryota</taxon>
        <taxon>Sar</taxon>
        <taxon>Alveolata</taxon>
        <taxon>Apicomplexa</taxon>
        <taxon>Conoidasida</taxon>
        <taxon>Coccidia</taxon>
        <taxon>Eucoccidiorida</taxon>
        <taxon>Eimeriorina</taxon>
        <taxon>Sarcocystidae</taxon>
        <taxon>Toxoplasma</taxon>
    </lineage>
</organism>
<feature type="compositionally biased region" description="Gly residues" evidence="11">
    <location>
        <begin position="285"/>
        <end position="295"/>
    </location>
</feature>